<dbReference type="AlphaFoldDB" id="A0A517PYL2"/>
<keyword evidence="2" id="KW-1185">Reference proteome</keyword>
<evidence type="ECO:0000313" key="2">
    <source>
        <dbReference type="Proteomes" id="UP000320421"/>
    </source>
</evidence>
<sequence>MTQAELISFLEGLGADVVVRRYKPDEPETIAVLVGRLPESDSPVPIPGWEDAVYLQEAAAGWSIRYIQSGQTRPLQDEELKSLLTEWVCERDYRLFEDYEPE</sequence>
<dbReference type="RefSeq" id="WP_145193166.1">
    <property type="nucleotide sequence ID" value="NZ_CP036266.1"/>
</dbReference>
<dbReference type="Proteomes" id="UP000320421">
    <property type="component" value="Chromosome"/>
</dbReference>
<evidence type="ECO:0000313" key="1">
    <source>
        <dbReference type="EMBL" id="QDT24459.1"/>
    </source>
</evidence>
<organism evidence="1 2">
    <name type="scientific">Gimesia chilikensis</name>
    <dbReference type="NCBI Taxonomy" id="2605989"/>
    <lineage>
        <taxon>Bacteria</taxon>
        <taxon>Pseudomonadati</taxon>
        <taxon>Planctomycetota</taxon>
        <taxon>Planctomycetia</taxon>
        <taxon>Planctomycetales</taxon>
        <taxon>Planctomycetaceae</taxon>
        <taxon>Gimesia</taxon>
    </lineage>
</organism>
<proteinExistence type="predicted"/>
<name>A0A517PYL2_9PLAN</name>
<dbReference type="EMBL" id="CP036266">
    <property type="protein sequence ID" value="QDT24459.1"/>
    <property type="molecule type" value="Genomic_DNA"/>
</dbReference>
<dbReference type="OrthoDB" id="9919945at2"/>
<reference evidence="1 2" key="1">
    <citation type="submission" date="2019-02" db="EMBL/GenBank/DDBJ databases">
        <title>Deep-cultivation of Planctomycetes and their phenomic and genomic characterization uncovers novel biology.</title>
        <authorList>
            <person name="Wiegand S."/>
            <person name="Jogler M."/>
            <person name="Boedeker C."/>
            <person name="Pinto D."/>
            <person name="Vollmers J."/>
            <person name="Rivas-Marin E."/>
            <person name="Kohn T."/>
            <person name="Peeters S.H."/>
            <person name="Heuer A."/>
            <person name="Rast P."/>
            <person name="Oberbeckmann S."/>
            <person name="Bunk B."/>
            <person name="Jeske O."/>
            <person name="Meyerdierks A."/>
            <person name="Storesund J.E."/>
            <person name="Kallscheuer N."/>
            <person name="Luecker S."/>
            <person name="Lage O.M."/>
            <person name="Pohl T."/>
            <person name="Merkel B.J."/>
            <person name="Hornburger P."/>
            <person name="Mueller R.-W."/>
            <person name="Bruemmer F."/>
            <person name="Labrenz M."/>
            <person name="Spormann A.M."/>
            <person name="Op den Camp H."/>
            <person name="Overmann J."/>
            <person name="Amann R."/>
            <person name="Jetten M.S.M."/>
            <person name="Mascher T."/>
            <person name="Medema M.H."/>
            <person name="Devos D.P."/>
            <person name="Kaster A.-K."/>
            <person name="Ovreas L."/>
            <person name="Rohde M."/>
            <person name="Galperin M.Y."/>
            <person name="Jogler C."/>
        </authorList>
    </citation>
    <scope>NUCLEOTIDE SEQUENCE [LARGE SCALE GENOMIC DNA]</scope>
    <source>
        <strain evidence="1 2">HG66A1</strain>
    </source>
</reference>
<gene>
    <name evidence="1" type="ORF">HG66A1_62910</name>
</gene>
<protein>
    <submittedName>
        <fullName evidence="1">Uncharacterized protein</fullName>
    </submittedName>
</protein>
<accession>A0A517PYL2</accession>